<organismHost>
    <name type="scientific">Homo sapiens</name>
    <name type="common">Human</name>
    <dbReference type="NCBI Taxonomy" id="9606"/>
</organismHost>
<feature type="region of interest" description="Disordered" evidence="1">
    <location>
        <begin position="67"/>
        <end position="131"/>
    </location>
</feature>
<proteinExistence type="predicted"/>
<dbReference type="EMBL" id="MH790637">
    <property type="protein sequence ID" value="QBH83103.1"/>
    <property type="molecule type" value="Genomic_DNA"/>
</dbReference>
<feature type="compositionally biased region" description="Basic and acidic residues" evidence="1">
    <location>
        <begin position="80"/>
        <end position="95"/>
    </location>
</feature>
<protein>
    <recommendedName>
        <fullName evidence="5">RL2_1</fullName>
    </recommendedName>
</protein>
<evidence type="ECO:0008006" key="5">
    <source>
        <dbReference type="Google" id="ProtNLM"/>
    </source>
</evidence>
<dbReference type="EMBL" id="MH790621">
    <property type="protein sequence ID" value="QBH81644.1"/>
    <property type="molecule type" value="Genomic_DNA"/>
</dbReference>
<organism evidence="2">
    <name type="scientific">Human herpesvirus 2</name>
    <name type="common">HHV-2</name>
    <name type="synonym">Human herpes simplex virus 2</name>
    <dbReference type="NCBI Taxonomy" id="10310"/>
    <lineage>
        <taxon>Viruses</taxon>
        <taxon>Duplodnaviria</taxon>
        <taxon>Heunggongvirae</taxon>
        <taxon>Peploviricota</taxon>
        <taxon>Herviviricetes</taxon>
        <taxon>Herpesvirales</taxon>
        <taxon>Orthoherpesviridae</taxon>
        <taxon>Alphaherpesvirinae</taxon>
        <taxon>Simplexvirus</taxon>
        <taxon>Simplexvirus humanalpha2</taxon>
    </lineage>
</organism>
<name>A0A481TA46_HHV2</name>
<evidence type="ECO:0000313" key="3">
    <source>
        <dbReference type="EMBL" id="QBH81644.1"/>
    </source>
</evidence>
<evidence type="ECO:0000313" key="2">
    <source>
        <dbReference type="EMBL" id="QBH77753.1"/>
    </source>
</evidence>
<evidence type="ECO:0000313" key="4">
    <source>
        <dbReference type="EMBL" id="QBH83103.1"/>
    </source>
</evidence>
<sequence length="131" mass="13488">MLMGFLEYTRLVPGDGAAPRGGDSLPPPPPGRAAIGGIVNAAPLGEWIGAGYKAAPCDGRAAFAPRHCERRSGGPAGGGDPERQRLKPGKRERPRAAVSSLPYPGSWNPGPARAPGRTPAPSGRRGRPPAR</sequence>
<feature type="region of interest" description="Disordered" evidence="1">
    <location>
        <begin position="12"/>
        <end position="32"/>
    </location>
</feature>
<dbReference type="EMBL" id="MH790576">
    <property type="protein sequence ID" value="QBH77753.1"/>
    <property type="molecule type" value="Genomic_DNA"/>
</dbReference>
<accession>A0A481TA46</accession>
<feature type="compositionally biased region" description="Low complexity" evidence="1">
    <location>
        <begin position="109"/>
        <end position="123"/>
    </location>
</feature>
<reference evidence="2" key="1">
    <citation type="submission" date="2018-08" db="EMBL/GenBank/DDBJ databases">
        <title>HSV2 whole genome sequences from clinical isolates.</title>
        <authorList>
            <person name="Roychoudhury P."/>
            <person name="Greninger A.L."/>
            <person name="Jerome K.R."/>
            <person name="Johnston C."/>
            <person name="Wald A."/>
            <person name="Xie H."/>
        </authorList>
    </citation>
    <scope>NUCLEOTIDE SEQUENCE</scope>
    <source>
        <strain evidence="3">1998-5748</strain>
        <strain evidence="2">2006-15840CAM</strain>
        <strain evidence="4">2012-5447</strain>
    </source>
</reference>
<evidence type="ECO:0000256" key="1">
    <source>
        <dbReference type="SAM" id="MobiDB-lite"/>
    </source>
</evidence>